<proteinExistence type="predicted"/>
<evidence type="ECO:0000256" key="1">
    <source>
        <dbReference type="SAM" id="MobiDB-lite"/>
    </source>
</evidence>
<dbReference type="Proteomes" id="UP001358586">
    <property type="component" value="Chromosome 6"/>
</dbReference>
<feature type="compositionally biased region" description="Low complexity" evidence="1">
    <location>
        <begin position="82"/>
        <end position="91"/>
    </location>
</feature>
<organism evidence="3 4">
    <name type="scientific">Gossypium arboreum</name>
    <name type="common">Tree cotton</name>
    <name type="synonym">Gossypium nanking</name>
    <dbReference type="NCBI Taxonomy" id="29729"/>
    <lineage>
        <taxon>Eukaryota</taxon>
        <taxon>Viridiplantae</taxon>
        <taxon>Streptophyta</taxon>
        <taxon>Embryophyta</taxon>
        <taxon>Tracheophyta</taxon>
        <taxon>Spermatophyta</taxon>
        <taxon>Magnoliopsida</taxon>
        <taxon>eudicotyledons</taxon>
        <taxon>Gunneridae</taxon>
        <taxon>Pentapetalae</taxon>
        <taxon>rosids</taxon>
        <taxon>malvids</taxon>
        <taxon>Malvales</taxon>
        <taxon>Malvaceae</taxon>
        <taxon>Malvoideae</taxon>
        <taxon>Gossypium</taxon>
    </lineage>
</organism>
<dbReference type="PANTHER" id="PTHR36369">
    <property type="entry name" value="TRANSMEMBRANE PROTEIN"/>
    <property type="match status" value="1"/>
</dbReference>
<gene>
    <name evidence="3" type="ORF">PVK06_019648</name>
</gene>
<evidence type="ECO:0000313" key="4">
    <source>
        <dbReference type="Proteomes" id="UP001358586"/>
    </source>
</evidence>
<comment type="caution">
    <text evidence="3">The sequence shown here is derived from an EMBL/GenBank/DDBJ whole genome shotgun (WGS) entry which is preliminary data.</text>
</comment>
<keyword evidence="2" id="KW-0472">Membrane</keyword>
<reference evidence="3 4" key="1">
    <citation type="submission" date="2023-03" db="EMBL/GenBank/DDBJ databases">
        <title>WGS of Gossypium arboreum.</title>
        <authorList>
            <person name="Yu D."/>
        </authorList>
    </citation>
    <scope>NUCLEOTIDE SEQUENCE [LARGE SCALE GENOMIC DNA]</scope>
    <source>
        <tissue evidence="3">Leaf</tissue>
    </source>
</reference>
<name>A0ABR0PKD6_GOSAR</name>
<keyword evidence="2" id="KW-1133">Transmembrane helix</keyword>
<dbReference type="EMBL" id="JARKNE010000006">
    <property type="protein sequence ID" value="KAK5824862.1"/>
    <property type="molecule type" value="Genomic_DNA"/>
</dbReference>
<keyword evidence="2" id="KW-0812">Transmembrane</keyword>
<accession>A0ABR0PKD6</accession>
<keyword evidence="4" id="KW-1185">Reference proteome</keyword>
<feature type="compositionally biased region" description="Basic and acidic residues" evidence="1">
    <location>
        <begin position="65"/>
        <end position="81"/>
    </location>
</feature>
<feature type="transmembrane region" description="Helical" evidence="2">
    <location>
        <begin position="12"/>
        <end position="35"/>
    </location>
</feature>
<sequence length="189" mass="20941">MNQVLESPLEALAFNYVSFGIFTVIHNLWTWIAVLTAAVSFWRIRAVVGASVQSNDQKLSVSISDRAHDESRPILGADEKPTPSASASVSTPPAPPASVSETSGSQLVTKGGKIKLTVYYVDDDVDVDGGMTVTEWSDGGEGRCCGEWWESWERVLRLRKGEAGWYRYQDLTALNGNVVRLWDESCRRW</sequence>
<dbReference type="PANTHER" id="PTHR36369:SF1">
    <property type="entry name" value="TRANSMEMBRANE PROTEIN"/>
    <property type="match status" value="1"/>
</dbReference>
<feature type="region of interest" description="Disordered" evidence="1">
    <location>
        <begin position="64"/>
        <end position="105"/>
    </location>
</feature>
<evidence type="ECO:0000256" key="2">
    <source>
        <dbReference type="SAM" id="Phobius"/>
    </source>
</evidence>
<protein>
    <submittedName>
        <fullName evidence="3">Uncharacterized protein</fullName>
    </submittedName>
</protein>
<evidence type="ECO:0000313" key="3">
    <source>
        <dbReference type="EMBL" id="KAK5824862.1"/>
    </source>
</evidence>